<organism evidence="3 4">
    <name type="scientific">Fragilariopsis cylindrus CCMP1102</name>
    <dbReference type="NCBI Taxonomy" id="635003"/>
    <lineage>
        <taxon>Eukaryota</taxon>
        <taxon>Sar</taxon>
        <taxon>Stramenopiles</taxon>
        <taxon>Ochrophyta</taxon>
        <taxon>Bacillariophyta</taxon>
        <taxon>Bacillariophyceae</taxon>
        <taxon>Bacillariophycidae</taxon>
        <taxon>Bacillariales</taxon>
        <taxon>Bacillariaceae</taxon>
        <taxon>Fragilariopsis</taxon>
    </lineage>
</organism>
<feature type="coiled-coil region" evidence="1">
    <location>
        <begin position="12"/>
        <end position="39"/>
    </location>
</feature>
<dbReference type="EMBL" id="KV784357">
    <property type="protein sequence ID" value="OEU17937.1"/>
    <property type="molecule type" value="Genomic_DNA"/>
</dbReference>
<name>A0A1E7FIH4_9STRA</name>
<gene>
    <name evidence="3" type="ORF">FRACYDRAFT_238367</name>
</gene>
<keyword evidence="4" id="KW-1185">Reference proteome</keyword>
<dbReference type="OrthoDB" id="55361at2759"/>
<dbReference type="InParanoid" id="A0A1E7FIH4"/>
<feature type="compositionally biased region" description="Low complexity" evidence="2">
    <location>
        <begin position="235"/>
        <end position="246"/>
    </location>
</feature>
<sequence>MDDNSDSSDDDHQLLQDDVEEIEVEEAEVAEEIEGEEEALMLTDTPVPWYSSDRQREHHETVDNKYLIVMKRLRQMGLLKKEDIQRYQLLDRICCQDVLAEKRLRYLIEWDPTALLQPVLYLAAQRMSTQTFRAVFEYGIRYYPKKKGITLLFRKNDDGMSSFRLACNRRGGRDEVMRIIEEILIRYSSPSDNSPQLNVAEALIMAAIDEHIHLDCVYFLLRRHPDALVKLLSGSSSSSPASALALEGDSNGNNTTRDSPKKRKRGSSLLL</sequence>
<evidence type="ECO:0000256" key="2">
    <source>
        <dbReference type="SAM" id="MobiDB-lite"/>
    </source>
</evidence>
<proteinExistence type="predicted"/>
<dbReference type="KEGG" id="fcy:FRACYDRAFT_238367"/>
<dbReference type="Proteomes" id="UP000095751">
    <property type="component" value="Unassembled WGS sequence"/>
</dbReference>
<keyword evidence="1" id="KW-0175">Coiled coil</keyword>
<protein>
    <submittedName>
        <fullName evidence="3">Uncharacterized protein</fullName>
    </submittedName>
</protein>
<accession>A0A1E7FIH4</accession>
<evidence type="ECO:0000313" key="3">
    <source>
        <dbReference type="EMBL" id="OEU17937.1"/>
    </source>
</evidence>
<reference evidence="3 4" key="1">
    <citation type="submission" date="2016-09" db="EMBL/GenBank/DDBJ databases">
        <title>Extensive genetic diversity and differential bi-allelic expression allows diatom success in the polar Southern Ocean.</title>
        <authorList>
            <consortium name="DOE Joint Genome Institute"/>
            <person name="Mock T."/>
            <person name="Otillar R.P."/>
            <person name="Strauss J."/>
            <person name="Dupont C."/>
            <person name="Frickenhaus S."/>
            <person name="Maumus F."/>
            <person name="Mcmullan M."/>
            <person name="Sanges R."/>
            <person name="Schmutz J."/>
            <person name="Toseland A."/>
            <person name="Valas R."/>
            <person name="Veluchamy A."/>
            <person name="Ward B.J."/>
            <person name="Allen A."/>
            <person name="Barry K."/>
            <person name="Falciatore A."/>
            <person name="Ferrante M."/>
            <person name="Fortunato A.E."/>
            <person name="Gloeckner G."/>
            <person name="Gruber A."/>
            <person name="Hipkin R."/>
            <person name="Janech M."/>
            <person name="Kroth P."/>
            <person name="Leese F."/>
            <person name="Lindquist E."/>
            <person name="Lyon B.R."/>
            <person name="Martin J."/>
            <person name="Mayer C."/>
            <person name="Parker M."/>
            <person name="Quesneville H."/>
            <person name="Raymond J."/>
            <person name="Uhlig C."/>
            <person name="Valentin K.U."/>
            <person name="Worden A.Z."/>
            <person name="Armbrust E.V."/>
            <person name="Bowler C."/>
            <person name="Green B."/>
            <person name="Moulton V."/>
            <person name="Van Oosterhout C."/>
            <person name="Grigoriev I."/>
        </authorList>
    </citation>
    <scope>NUCLEOTIDE SEQUENCE [LARGE SCALE GENOMIC DNA]</scope>
    <source>
        <strain evidence="3 4">CCMP1102</strain>
    </source>
</reference>
<feature type="region of interest" description="Disordered" evidence="2">
    <location>
        <begin position="235"/>
        <end position="271"/>
    </location>
</feature>
<dbReference type="AlphaFoldDB" id="A0A1E7FIH4"/>
<feature type="compositionally biased region" description="Basic residues" evidence="2">
    <location>
        <begin position="260"/>
        <end position="271"/>
    </location>
</feature>
<evidence type="ECO:0000313" key="4">
    <source>
        <dbReference type="Proteomes" id="UP000095751"/>
    </source>
</evidence>
<evidence type="ECO:0000256" key="1">
    <source>
        <dbReference type="SAM" id="Coils"/>
    </source>
</evidence>